<dbReference type="RefSeq" id="WP_049597267.1">
    <property type="nucleotide sequence ID" value="NZ_CPYD01000003.1"/>
</dbReference>
<evidence type="ECO:0000313" key="1">
    <source>
        <dbReference type="EMBL" id="MDN0086773.1"/>
    </source>
</evidence>
<gene>
    <name evidence="1" type="ORF">QVN42_05065</name>
</gene>
<dbReference type="Proteomes" id="UP001167864">
    <property type="component" value="Unassembled WGS sequence"/>
</dbReference>
<accession>A0AAW7JVR6</accession>
<dbReference type="EMBL" id="JAUEHU010000004">
    <property type="protein sequence ID" value="MDN0086773.1"/>
    <property type="molecule type" value="Genomic_DNA"/>
</dbReference>
<comment type="caution">
    <text evidence="1">The sequence shown here is derived from an EMBL/GenBank/DDBJ whole genome shotgun (WGS) entry which is preliminary data.</text>
</comment>
<evidence type="ECO:0000313" key="2">
    <source>
        <dbReference type="Proteomes" id="UP001167864"/>
    </source>
</evidence>
<proteinExistence type="predicted"/>
<reference evidence="1" key="1">
    <citation type="submission" date="2023-06" db="EMBL/GenBank/DDBJ databases">
        <authorList>
            <person name="Polev D.E."/>
            <person name="Saitova A.T."/>
            <person name="Bogumilchik E.A."/>
            <person name="Kokorina G.I."/>
            <person name="Voskresenskaia E.A."/>
        </authorList>
    </citation>
    <scope>NUCLEOTIDE SEQUENCE</scope>
    <source>
        <strain evidence="1">2145 StPb PI</strain>
    </source>
</reference>
<name>A0AAW7JVR6_9GAMM</name>
<protein>
    <submittedName>
        <fullName evidence="1">DNA utilization family protein</fullName>
    </submittedName>
</protein>
<dbReference type="AlphaFoldDB" id="A0AAW7JVR6"/>
<sequence length="111" mass="12421">MAVSRATSEFAPLRNPFQPVITLSCRESADAAMSQWSLRGIVGAPGEYRVWLEKSNGEWRRLAEGEFIQSNWRVAHIGLRQINMSYSGMDGSCKMISPPVSWFLMEPGNKG</sequence>
<organism evidence="1 2">
    <name type="scientific">Yersinia nurmii</name>
    <dbReference type="NCBI Taxonomy" id="685706"/>
    <lineage>
        <taxon>Bacteria</taxon>
        <taxon>Pseudomonadati</taxon>
        <taxon>Pseudomonadota</taxon>
        <taxon>Gammaproteobacteria</taxon>
        <taxon>Enterobacterales</taxon>
        <taxon>Yersiniaceae</taxon>
        <taxon>Yersinia</taxon>
    </lineage>
</organism>